<dbReference type="Gene3D" id="2.40.50.140">
    <property type="entry name" value="Nucleic acid-binding proteins"/>
    <property type="match status" value="1"/>
</dbReference>
<comment type="caution">
    <text evidence="3">The sequence shown here is derived from an EMBL/GenBank/DDBJ whole genome shotgun (WGS) entry which is preliminary data.</text>
</comment>
<evidence type="ECO:0000313" key="4">
    <source>
        <dbReference type="Proteomes" id="UP001416858"/>
    </source>
</evidence>
<name>A0ABP9W3Y4_9BACT</name>
<evidence type="ECO:0000256" key="1">
    <source>
        <dbReference type="SAM" id="Phobius"/>
    </source>
</evidence>
<keyword evidence="4" id="KW-1185">Reference proteome</keyword>
<dbReference type="InterPro" id="IPR012340">
    <property type="entry name" value="NA-bd_OB-fold"/>
</dbReference>
<evidence type="ECO:0000259" key="2">
    <source>
        <dbReference type="Pfam" id="PF01957"/>
    </source>
</evidence>
<dbReference type="Proteomes" id="UP001416858">
    <property type="component" value="Unassembled WGS sequence"/>
</dbReference>
<gene>
    <name evidence="3" type="ORF">Rcae01_06736</name>
</gene>
<reference evidence="3 4" key="1">
    <citation type="submission" date="2024-02" db="EMBL/GenBank/DDBJ databases">
        <title>Rhodopirellula caenicola NBRC 110016.</title>
        <authorList>
            <person name="Ichikawa N."/>
            <person name="Katano-Makiyama Y."/>
            <person name="Hidaka K."/>
        </authorList>
    </citation>
    <scope>NUCLEOTIDE SEQUENCE [LARGE SCALE GENOMIC DNA]</scope>
    <source>
        <strain evidence="3 4">NBRC 110016</strain>
    </source>
</reference>
<dbReference type="InterPro" id="IPR002810">
    <property type="entry name" value="NfeD-like_C"/>
</dbReference>
<keyword evidence="1" id="KW-1133">Transmembrane helix</keyword>
<dbReference type="Pfam" id="PF01957">
    <property type="entry name" value="NfeD"/>
    <property type="match status" value="1"/>
</dbReference>
<feature type="transmembrane region" description="Helical" evidence="1">
    <location>
        <begin position="52"/>
        <end position="74"/>
    </location>
</feature>
<protein>
    <recommendedName>
        <fullName evidence="2">NfeD-like C-terminal domain-containing protein</fullName>
    </recommendedName>
</protein>
<feature type="transmembrane region" description="Helical" evidence="1">
    <location>
        <begin position="6"/>
        <end position="26"/>
    </location>
</feature>
<feature type="domain" description="NfeD-like C-terminal" evidence="2">
    <location>
        <begin position="136"/>
        <end position="181"/>
    </location>
</feature>
<dbReference type="EMBL" id="BAABRO010000046">
    <property type="protein sequence ID" value="GAA5511220.1"/>
    <property type="molecule type" value="Genomic_DNA"/>
</dbReference>
<keyword evidence="1" id="KW-0812">Transmembrane</keyword>
<dbReference type="RefSeq" id="WP_345689719.1">
    <property type="nucleotide sequence ID" value="NZ_BAABRO010000046.1"/>
</dbReference>
<keyword evidence="1" id="KW-0472">Membrane</keyword>
<evidence type="ECO:0000313" key="3">
    <source>
        <dbReference type="EMBL" id="GAA5511220.1"/>
    </source>
</evidence>
<accession>A0ABP9W3Y4</accession>
<proteinExistence type="predicted"/>
<organism evidence="3 4">
    <name type="scientific">Novipirellula caenicola</name>
    <dbReference type="NCBI Taxonomy" id="1536901"/>
    <lineage>
        <taxon>Bacteria</taxon>
        <taxon>Pseudomonadati</taxon>
        <taxon>Planctomycetota</taxon>
        <taxon>Planctomycetia</taxon>
        <taxon>Pirellulales</taxon>
        <taxon>Pirellulaceae</taxon>
        <taxon>Novipirellula</taxon>
    </lineage>
</organism>
<sequence>MEKLAFAPMIDLPLAGITVSAFVWHFNRWAGHHDIDTSIDVASRLPVARLRVIALFVCALLVCWLVNFAFWSIFALLLGIGMAVALVTGGDVDGGVFGLWAAAYLIREWSFGFPQLVLHPQTHDTGSIASPADTGELVGKSGVTTSPLRPTGDVEIDGVIYSVASADGQLLDSGARVTVTSYHNGRSCVSLMPEPHDDG</sequence>